<comment type="caution">
    <text evidence="8">The sequence shown here is derived from an EMBL/GenBank/DDBJ whole genome shotgun (WGS) entry which is preliminary data.</text>
</comment>
<keyword evidence="9" id="KW-1185">Reference proteome</keyword>
<keyword evidence="2" id="KW-0479">Metal-binding</keyword>
<feature type="domain" description="Rieske" evidence="7">
    <location>
        <begin position="27"/>
        <end position="138"/>
    </location>
</feature>
<proteinExistence type="predicted"/>
<organism evidence="8 9">
    <name type="scientific">Arthrobacter ramosus</name>
    <dbReference type="NCBI Taxonomy" id="1672"/>
    <lineage>
        <taxon>Bacteria</taxon>
        <taxon>Bacillati</taxon>
        <taxon>Actinomycetota</taxon>
        <taxon>Actinomycetes</taxon>
        <taxon>Micrococcales</taxon>
        <taxon>Micrococcaceae</taxon>
        <taxon>Arthrobacter</taxon>
    </lineage>
</organism>
<dbReference type="Proteomes" id="UP001589702">
    <property type="component" value="Unassembled WGS sequence"/>
</dbReference>
<evidence type="ECO:0000313" key="9">
    <source>
        <dbReference type="Proteomes" id="UP001589702"/>
    </source>
</evidence>
<accession>A0ABV5XZX1</accession>
<evidence type="ECO:0000256" key="5">
    <source>
        <dbReference type="ARBA" id="ARBA00023014"/>
    </source>
</evidence>
<keyword evidence="4" id="KW-0408">Iron</keyword>
<keyword evidence="5" id="KW-0411">Iron-sulfur</keyword>
<protein>
    <submittedName>
        <fullName evidence="8">Rieske (2Fe-2S) protein</fullName>
    </submittedName>
</protein>
<evidence type="ECO:0000313" key="8">
    <source>
        <dbReference type="EMBL" id="MFB9820284.1"/>
    </source>
</evidence>
<dbReference type="InterPro" id="IPR012748">
    <property type="entry name" value="Rieske-like_NirD"/>
</dbReference>
<evidence type="ECO:0000256" key="1">
    <source>
        <dbReference type="ARBA" id="ARBA00022714"/>
    </source>
</evidence>
<evidence type="ECO:0000259" key="7">
    <source>
        <dbReference type="PROSITE" id="PS51296"/>
    </source>
</evidence>
<dbReference type="InterPro" id="IPR017941">
    <property type="entry name" value="Rieske_2Fe-2S"/>
</dbReference>
<name>A0ABV5XZX1_ARTRM</name>
<evidence type="ECO:0000256" key="6">
    <source>
        <dbReference type="ARBA" id="ARBA00023063"/>
    </source>
</evidence>
<keyword evidence="3" id="KW-0560">Oxidoreductase</keyword>
<dbReference type="Pfam" id="PF13806">
    <property type="entry name" value="Rieske_2"/>
    <property type="match status" value="1"/>
</dbReference>
<dbReference type="Gene3D" id="2.102.10.10">
    <property type="entry name" value="Rieske [2Fe-2S] iron-sulphur domain"/>
    <property type="match status" value="1"/>
</dbReference>
<dbReference type="InterPro" id="IPR036922">
    <property type="entry name" value="Rieske_2Fe-2S_sf"/>
</dbReference>
<gene>
    <name evidence="8" type="ORF">ACFFP1_12350</name>
</gene>
<dbReference type="PANTHER" id="PTHR21496">
    <property type="entry name" value="FERREDOXIN-RELATED"/>
    <property type="match status" value="1"/>
</dbReference>
<dbReference type="EMBL" id="JBHMBC010000018">
    <property type="protein sequence ID" value="MFB9820284.1"/>
    <property type="molecule type" value="Genomic_DNA"/>
</dbReference>
<dbReference type="PANTHER" id="PTHR21496:SF23">
    <property type="entry name" value="3-PHENYLPROPIONATE_CINNAMIC ACID DIOXYGENASE FERREDOXIN SUBUNIT"/>
    <property type="match status" value="1"/>
</dbReference>
<evidence type="ECO:0000256" key="2">
    <source>
        <dbReference type="ARBA" id="ARBA00022723"/>
    </source>
</evidence>
<keyword evidence="1" id="KW-0001">2Fe-2S</keyword>
<dbReference type="SUPFAM" id="SSF50022">
    <property type="entry name" value="ISP domain"/>
    <property type="match status" value="1"/>
</dbReference>
<dbReference type="PROSITE" id="PS51296">
    <property type="entry name" value="RIESKE"/>
    <property type="match status" value="1"/>
</dbReference>
<sequence length="160" mass="17615">MSESQPGTLAALRRTDPVTGPSTEDFEYVCEYDDMVLDEFRSVEIGGREVCVVRTLAGVFAIGSKCPHQAANMCDGAIKGTMEPSERNEYHFAQEGEIVTCPWHGYEFSLRTGASVGGALKGRLGAYQIEVRDGAVYCSPRRIRPERPARAERPARRVGE</sequence>
<dbReference type="RefSeq" id="WP_234754840.1">
    <property type="nucleotide sequence ID" value="NZ_BAAAWN010000001.1"/>
</dbReference>
<evidence type="ECO:0000256" key="3">
    <source>
        <dbReference type="ARBA" id="ARBA00023002"/>
    </source>
</evidence>
<reference evidence="8 9" key="1">
    <citation type="submission" date="2024-09" db="EMBL/GenBank/DDBJ databases">
        <authorList>
            <person name="Sun Q."/>
            <person name="Mori K."/>
        </authorList>
    </citation>
    <scope>NUCLEOTIDE SEQUENCE [LARGE SCALE GENOMIC DNA]</scope>
    <source>
        <strain evidence="8 9">JCM 1334</strain>
    </source>
</reference>
<evidence type="ECO:0000256" key="4">
    <source>
        <dbReference type="ARBA" id="ARBA00023004"/>
    </source>
</evidence>
<keyword evidence="6" id="KW-0534">Nitrate assimilation</keyword>